<organism evidence="3 4">
    <name type="scientific">Rhamnusium bicolor</name>
    <dbReference type="NCBI Taxonomy" id="1586634"/>
    <lineage>
        <taxon>Eukaryota</taxon>
        <taxon>Metazoa</taxon>
        <taxon>Ecdysozoa</taxon>
        <taxon>Arthropoda</taxon>
        <taxon>Hexapoda</taxon>
        <taxon>Insecta</taxon>
        <taxon>Pterygota</taxon>
        <taxon>Neoptera</taxon>
        <taxon>Endopterygota</taxon>
        <taxon>Coleoptera</taxon>
        <taxon>Polyphaga</taxon>
        <taxon>Cucujiformia</taxon>
        <taxon>Chrysomeloidea</taxon>
        <taxon>Cerambycidae</taxon>
        <taxon>Lepturinae</taxon>
        <taxon>Rhagiini</taxon>
        <taxon>Rhamnusium</taxon>
    </lineage>
</organism>
<dbReference type="PANTHER" id="PTHR46599">
    <property type="entry name" value="PIGGYBAC TRANSPOSABLE ELEMENT-DERIVED PROTEIN 4"/>
    <property type="match status" value="1"/>
</dbReference>
<evidence type="ECO:0000313" key="4">
    <source>
        <dbReference type="Proteomes" id="UP001162156"/>
    </source>
</evidence>
<dbReference type="PANTHER" id="PTHR46599:SF6">
    <property type="entry name" value="DUAL SPECIFICITY PHOSPHATASE 26"/>
    <property type="match status" value="1"/>
</dbReference>
<feature type="domain" description="PiggyBac transposable element-derived protein" evidence="2">
    <location>
        <begin position="1"/>
        <end position="112"/>
    </location>
</feature>
<dbReference type="InterPro" id="IPR029526">
    <property type="entry name" value="PGBD"/>
</dbReference>
<proteinExistence type="predicted"/>
<dbReference type="EMBL" id="JANEYF010001764">
    <property type="protein sequence ID" value="KAJ8957755.1"/>
    <property type="molecule type" value="Genomic_DNA"/>
</dbReference>
<dbReference type="Pfam" id="PF13843">
    <property type="entry name" value="DDE_Tnp_1_7"/>
    <property type="match status" value="1"/>
</dbReference>
<evidence type="ECO:0000313" key="3">
    <source>
        <dbReference type="EMBL" id="KAJ8957755.1"/>
    </source>
</evidence>
<protein>
    <recommendedName>
        <fullName evidence="2">PiggyBac transposable element-derived protein domain-containing protein</fullName>
    </recommendedName>
</protein>
<name>A0AAV8Z2U2_9CUCU</name>
<evidence type="ECO:0000256" key="1">
    <source>
        <dbReference type="SAM" id="Phobius"/>
    </source>
</evidence>
<keyword evidence="1" id="KW-0472">Membrane</keyword>
<keyword evidence="4" id="KW-1185">Reference proteome</keyword>
<feature type="non-terminal residue" evidence="3">
    <location>
        <position position="1"/>
    </location>
</feature>
<comment type="caution">
    <text evidence="3">The sequence shown here is derived from an EMBL/GenBank/DDBJ whole genome shotgun (WGS) entry which is preliminary data.</text>
</comment>
<dbReference type="Proteomes" id="UP001162156">
    <property type="component" value="Unassembled WGS sequence"/>
</dbReference>
<keyword evidence="1" id="KW-1133">Transmembrane helix</keyword>
<reference evidence="3" key="1">
    <citation type="journal article" date="2023" name="Insect Mol. Biol.">
        <title>Genome sequencing provides insights into the evolution of gene families encoding plant cell wall-degrading enzymes in longhorned beetles.</title>
        <authorList>
            <person name="Shin N.R."/>
            <person name="Okamura Y."/>
            <person name="Kirsch R."/>
            <person name="Pauchet Y."/>
        </authorList>
    </citation>
    <scope>NUCLEOTIDE SEQUENCE</scope>
    <source>
        <strain evidence="3">RBIC_L_NR</strain>
    </source>
</reference>
<keyword evidence="1" id="KW-0812">Transmembrane</keyword>
<sequence length="141" mass="16361">TLKQNKLQIPQEFKPNKKRPVKSALSGHNQDMTICSYAPRKNRAVLLLSTMHQDQELSGENNIPDMIIDYNNTKAGVDALDQLYVNYSVSRRTRRWPMVIFYAILNITGVNARIILQCNKDIDQLMIKQGEICYRTSELFW</sequence>
<accession>A0AAV8Z2U2</accession>
<gene>
    <name evidence="3" type="ORF">NQ314_006512</name>
</gene>
<evidence type="ECO:0000259" key="2">
    <source>
        <dbReference type="Pfam" id="PF13843"/>
    </source>
</evidence>
<dbReference type="AlphaFoldDB" id="A0AAV8Z2U2"/>
<feature type="transmembrane region" description="Helical" evidence="1">
    <location>
        <begin position="99"/>
        <end position="116"/>
    </location>
</feature>